<evidence type="ECO:0000256" key="3">
    <source>
        <dbReference type="ARBA" id="ARBA00023157"/>
    </source>
</evidence>
<evidence type="ECO:0000313" key="6">
    <source>
        <dbReference type="EMBL" id="PIO60761.1"/>
    </source>
</evidence>
<feature type="domain" description="EGF-like" evidence="5">
    <location>
        <begin position="326"/>
        <end position="356"/>
    </location>
</feature>
<keyword evidence="2" id="KW-0677">Repeat</keyword>
<accession>A0A2G9TRZ2</accession>
<feature type="non-terminal residue" evidence="6">
    <location>
        <position position="366"/>
    </location>
</feature>
<name>A0A2G9TRZ2_TELCI</name>
<dbReference type="Gene3D" id="2.170.300.10">
    <property type="entry name" value="Tie2 ligand-binding domain superfamily"/>
    <property type="match status" value="2"/>
</dbReference>
<keyword evidence="1 4" id="KW-0245">EGF-like domain</keyword>
<dbReference type="SMART" id="SM00181">
    <property type="entry name" value="EGF"/>
    <property type="match status" value="5"/>
</dbReference>
<dbReference type="InterPro" id="IPR002049">
    <property type="entry name" value="LE_dom"/>
</dbReference>
<feature type="disulfide bond" evidence="4">
    <location>
        <begin position="303"/>
        <end position="312"/>
    </location>
</feature>
<dbReference type="EMBL" id="KZ354825">
    <property type="protein sequence ID" value="PIO60761.1"/>
    <property type="molecule type" value="Genomic_DNA"/>
</dbReference>
<evidence type="ECO:0000256" key="1">
    <source>
        <dbReference type="ARBA" id="ARBA00022536"/>
    </source>
</evidence>
<sequence>INECLVNNGGCSQLCRNDEGGRHCECFGGYVLGKDEKTCMDVVTHRKQLDETADLDGNSLDRLIDIIEKYPGDGTLVKMGNSDRIASIHAVTVKMEPLALLTAKAVSACLALLAKSVMTCVQMGDGERICGCEGKSCDPVTGSCRCSSAEECPQGPCPPGFYGPMCELKCRMACPDGRCDPVYGYCTCDEGFYGENCDKPCPSFVFGRNCRHTCKCSRENSEGCDSKTGKCICRAGFYGPLCKRRCPIGFYGPSCAKKCQCTGDLRCDAVTACPAGLYGPNCAHECVCQNGAECNAKDGSCICPPGFYGASCSEVCPAGRYGTDCMQLCDCQNGAMCSPVDGKCECRPGFTGDNCEKPCEAGFHGK</sequence>
<evidence type="ECO:0000259" key="5">
    <source>
        <dbReference type="PROSITE" id="PS50026"/>
    </source>
</evidence>
<feature type="domain" description="EGF-like" evidence="5">
    <location>
        <begin position="283"/>
        <end position="313"/>
    </location>
</feature>
<organism evidence="6 7">
    <name type="scientific">Teladorsagia circumcincta</name>
    <name type="common">Brown stomach worm</name>
    <name type="synonym">Ostertagia circumcincta</name>
    <dbReference type="NCBI Taxonomy" id="45464"/>
    <lineage>
        <taxon>Eukaryota</taxon>
        <taxon>Metazoa</taxon>
        <taxon>Ecdysozoa</taxon>
        <taxon>Nematoda</taxon>
        <taxon>Chromadorea</taxon>
        <taxon>Rhabditida</taxon>
        <taxon>Rhabditina</taxon>
        <taxon>Rhabditomorpha</taxon>
        <taxon>Strongyloidea</taxon>
        <taxon>Trichostrongylidae</taxon>
        <taxon>Teladorsagia</taxon>
    </lineage>
</organism>
<comment type="caution">
    <text evidence="4">Lacks conserved residue(s) required for the propagation of feature annotation.</text>
</comment>
<proteinExistence type="predicted"/>
<evidence type="ECO:0000256" key="4">
    <source>
        <dbReference type="PROSITE-ProRule" id="PRU00076"/>
    </source>
</evidence>
<dbReference type="PANTHER" id="PTHR24043:SF8">
    <property type="entry name" value="EGF-LIKE DOMAIN-CONTAINING PROTEIN"/>
    <property type="match status" value="1"/>
</dbReference>
<dbReference type="FunFam" id="2.10.25.10:FF:000240">
    <property type="entry name" value="Vitamin K-dependent protein S"/>
    <property type="match status" value="1"/>
</dbReference>
<dbReference type="SUPFAM" id="SSF57196">
    <property type="entry name" value="EGF/Laminin"/>
    <property type="match status" value="1"/>
</dbReference>
<dbReference type="CDD" id="cd00055">
    <property type="entry name" value="EGF_Lam"/>
    <property type="match status" value="1"/>
</dbReference>
<keyword evidence="3 4" id="KW-1015">Disulfide bond</keyword>
<dbReference type="InterPro" id="IPR009030">
    <property type="entry name" value="Growth_fac_rcpt_cys_sf"/>
</dbReference>
<dbReference type="Pfam" id="PF14670">
    <property type="entry name" value="FXa_inhibition"/>
    <property type="match status" value="1"/>
</dbReference>
<dbReference type="Proteomes" id="UP000230423">
    <property type="component" value="Unassembled WGS sequence"/>
</dbReference>
<dbReference type="PROSITE" id="PS00022">
    <property type="entry name" value="EGF_1"/>
    <property type="match status" value="3"/>
</dbReference>
<dbReference type="SMART" id="SM00180">
    <property type="entry name" value="EGF_Lam"/>
    <property type="match status" value="4"/>
</dbReference>
<dbReference type="AlphaFoldDB" id="A0A2G9TRZ2"/>
<dbReference type="InterPro" id="IPR000742">
    <property type="entry name" value="EGF"/>
</dbReference>
<gene>
    <name evidence="6" type="ORF">TELCIR_17734</name>
</gene>
<dbReference type="GO" id="GO:0005044">
    <property type="term" value="F:scavenger receptor activity"/>
    <property type="evidence" value="ECO:0007669"/>
    <property type="project" value="InterPro"/>
</dbReference>
<protein>
    <submittedName>
        <fullName evidence="6">EGF-like domain protein</fullName>
    </submittedName>
</protein>
<feature type="non-terminal residue" evidence="6">
    <location>
        <position position="1"/>
    </location>
</feature>
<reference evidence="6 7" key="1">
    <citation type="submission" date="2015-09" db="EMBL/GenBank/DDBJ databases">
        <title>Draft genome of the parasitic nematode Teladorsagia circumcincta isolate WARC Sus (inbred).</title>
        <authorList>
            <person name="Mitreva M."/>
        </authorList>
    </citation>
    <scope>NUCLEOTIDE SEQUENCE [LARGE SCALE GENOMIC DNA]</scope>
    <source>
        <strain evidence="6 7">S</strain>
    </source>
</reference>
<dbReference type="OrthoDB" id="5853401at2759"/>
<dbReference type="PANTHER" id="PTHR24043">
    <property type="entry name" value="SCAVENGER RECEPTOR CLASS F"/>
    <property type="match status" value="1"/>
</dbReference>
<dbReference type="Pfam" id="PF00053">
    <property type="entry name" value="EGF_laminin"/>
    <property type="match status" value="2"/>
</dbReference>
<dbReference type="PRINTS" id="PR00011">
    <property type="entry name" value="EGFLAMININ"/>
</dbReference>
<feature type="disulfide bond" evidence="4">
    <location>
        <begin position="346"/>
        <end position="355"/>
    </location>
</feature>
<evidence type="ECO:0000313" key="7">
    <source>
        <dbReference type="Proteomes" id="UP000230423"/>
    </source>
</evidence>
<dbReference type="PROSITE" id="PS50026">
    <property type="entry name" value="EGF_3"/>
    <property type="match status" value="2"/>
</dbReference>
<dbReference type="SUPFAM" id="SSF57184">
    <property type="entry name" value="Growth factor receptor domain"/>
    <property type="match status" value="1"/>
</dbReference>
<keyword evidence="7" id="KW-1185">Reference proteome</keyword>
<evidence type="ECO:0000256" key="2">
    <source>
        <dbReference type="ARBA" id="ARBA00022737"/>
    </source>
</evidence>
<dbReference type="InterPro" id="IPR042635">
    <property type="entry name" value="MEGF10/SREC1/2-like"/>
</dbReference>
<dbReference type="Gene3D" id="2.10.25.10">
    <property type="entry name" value="Laminin"/>
    <property type="match status" value="1"/>
</dbReference>